<proteinExistence type="predicted"/>
<feature type="region of interest" description="Disordered" evidence="1">
    <location>
        <begin position="14"/>
        <end position="37"/>
    </location>
</feature>
<evidence type="ECO:0000313" key="2">
    <source>
        <dbReference type="EMBL" id="GBP77229.1"/>
    </source>
</evidence>
<organism evidence="2 3">
    <name type="scientific">Eumeta variegata</name>
    <name type="common">Bagworm moth</name>
    <name type="synonym">Eumeta japonica</name>
    <dbReference type="NCBI Taxonomy" id="151549"/>
    <lineage>
        <taxon>Eukaryota</taxon>
        <taxon>Metazoa</taxon>
        <taxon>Ecdysozoa</taxon>
        <taxon>Arthropoda</taxon>
        <taxon>Hexapoda</taxon>
        <taxon>Insecta</taxon>
        <taxon>Pterygota</taxon>
        <taxon>Neoptera</taxon>
        <taxon>Endopterygota</taxon>
        <taxon>Lepidoptera</taxon>
        <taxon>Glossata</taxon>
        <taxon>Ditrysia</taxon>
        <taxon>Tineoidea</taxon>
        <taxon>Psychidae</taxon>
        <taxon>Oiketicinae</taxon>
        <taxon>Eumeta</taxon>
    </lineage>
</organism>
<sequence length="115" mass="12545">MDIDVYLAMERKSREEVAPRPTPCTLQNDVDHPGAAADGRYLPRPLRYLDVWSRSEPSRADRAPARRGGGRARGAEFVTMATRGRPRATSIFAPVRSSADLKGHSTASAGVPLMI</sequence>
<accession>A0A4C1YRH4</accession>
<reference evidence="2 3" key="1">
    <citation type="journal article" date="2019" name="Commun. Biol.">
        <title>The bagworm genome reveals a unique fibroin gene that provides high tensile strength.</title>
        <authorList>
            <person name="Kono N."/>
            <person name="Nakamura H."/>
            <person name="Ohtoshi R."/>
            <person name="Tomita M."/>
            <person name="Numata K."/>
            <person name="Arakawa K."/>
        </authorList>
    </citation>
    <scope>NUCLEOTIDE SEQUENCE [LARGE SCALE GENOMIC DNA]</scope>
</reference>
<dbReference type="EMBL" id="BGZK01001322">
    <property type="protein sequence ID" value="GBP77229.1"/>
    <property type="molecule type" value="Genomic_DNA"/>
</dbReference>
<comment type="caution">
    <text evidence="2">The sequence shown here is derived from an EMBL/GenBank/DDBJ whole genome shotgun (WGS) entry which is preliminary data.</text>
</comment>
<evidence type="ECO:0000313" key="3">
    <source>
        <dbReference type="Proteomes" id="UP000299102"/>
    </source>
</evidence>
<protein>
    <submittedName>
        <fullName evidence="2">Uncharacterized protein</fullName>
    </submittedName>
</protein>
<dbReference type="AlphaFoldDB" id="A0A4C1YRH4"/>
<evidence type="ECO:0000256" key="1">
    <source>
        <dbReference type="SAM" id="MobiDB-lite"/>
    </source>
</evidence>
<name>A0A4C1YRH4_EUMVA</name>
<feature type="region of interest" description="Disordered" evidence="1">
    <location>
        <begin position="55"/>
        <end position="74"/>
    </location>
</feature>
<dbReference type="Proteomes" id="UP000299102">
    <property type="component" value="Unassembled WGS sequence"/>
</dbReference>
<gene>
    <name evidence="2" type="ORF">EVAR_56965_1</name>
</gene>
<keyword evidence="3" id="KW-1185">Reference proteome</keyword>